<accession>A0A2N0T4M3</accession>
<dbReference type="GO" id="GO:0016787">
    <property type="term" value="F:hydrolase activity"/>
    <property type="evidence" value="ECO:0007669"/>
    <property type="project" value="UniProtKB-KW"/>
</dbReference>
<comment type="caution">
    <text evidence="9">The sequence shown here is derived from an EMBL/GenBank/DDBJ whole genome shotgun (WGS) entry which is preliminary data.</text>
</comment>
<comment type="subunit">
    <text evidence="8">Homodimer, forms a heterotetramer with a Cas2 homodimer.</text>
</comment>
<dbReference type="Pfam" id="PF01867">
    <property type="entry name" value="Cas_Cas1"/>
    <property type="match status" value="2"/>
</dbReference>
<dbReference type="PANTHER" id="PTHR34353:SF3">
    <property type="entry name" value="CRISPR-ASSOCIATED ENDONUCLEASE CAS1"/>
    <property type="match status" value="1"/>
</dbReference>
<keyword evidence="2 8" id="KW-0479">Metal-binding</keyword>
<evidence type="ECO:0000256" key="2">
    <source>
        <dbReference type="ARBA" id="ARBA00022723"/>
    </source>
</evidence>
<dbReference type="GO" id="GO:0046872">
    <property type="term" value="F:metal ion binding"/>
    <property type="evidence" value="ECO:0007669"/>
    <property type="project" value="UniProtKB-UniRule"/>
</dbReference>
<dbReference type="InterPro" id="IPR042211">
    <property type="entry name" value="CRISPR-assoc_Cas1_N"/>
</dbReference>
<evidence type="ECO:0000256" key="5">
    <source>
        <dbReference type="ARBA" id="ARBA00022842"/>
    </source>
</evidence>
<keyword evidence="3 8" id="KW-0255">Endonuclease</keyword>
<evidence type="ECO:0000256" key="3">
    <source>
        <dbReference type="ARBA" id="ARBA00022759"/>
    </source>
</evidence>
<reference evidence="9 10" key="1">
    <citation type="journal article" date="2017" name="Anaerobe">
        <title>Quantification, isolation and characterization of Bifidobacterium from the vaginal microbiomes of reproductive aged women.</title>
        <authorList>
            <person name="Freitas A.C."/>
            <person name="Hill J.E."/>
        </authorList>
    </citation>
    <scope>NUCLEOTIDE SEQUENCE [LARGE SCALE GENOMIC DNA]</scope>
    <source>
        <strain evidence="9 10">N6D05</strain>
    </source>
</reference>
<comment type="function">
    <text evidence="8">CRISPR (clustered regularly interspaced short palindromic repeat), is an adaptive immune system that provides protection against mobile genetic elements (viruses, transposable elements and conjugative plasmids). CRISPR clusters contain spacers, sequences complementary to antecedent mobile elements, and target invading nucleic acids. CRISPR clusters are transcribed and processed into CRISPR RNA (crRNA). Acts as a dsDNA endonuclease. Involved in the integration of spacer DNA into the CRISPR cassette.</text>
</comment>
<keyword evidence="1 8" id="KW-0540">Nuclease</keyword>
<keyword evidence="6 8" id="KW-0051">Antiviral defense</keyword>
<dbReference type="GO" id="GO:0003677">
    <property type="term" value="F:DNA binding"/>
    <property type="evidence" value="ECO:0007669"/>
    <property type="project" value="UniProtKB-KW"/>
</dbReference>
<organism evidence="9 10">
    <name type="scientific">Bifidobacterium longum</name>
    <dbReference type="NCBI Taxonomy" id="216816"/>
    <lineage>
        <taxon>Bacteria</taxon>
        <taxon>Bacillati</taxon>
        <taxon>Actinomycetota</taxon>
        <taxon>Actinomycetes</taxon>
        <taxon>Bifidobacteriales</taxon>
        <taxon>Bifidobacteriaceae</taxon>
        <taxon>Bifidobacterium</taxon>
    </lineage>
</organism>
<comment type="cofactor">
    <cofactor evidence="8">
        <name>Mg(2+)</name>
        <dbReference type="ChEBI" id="CHEBI:18420"/>
    </cofactor>
    <cofactor evidence="8">
        <name>Mn(2+)</name>
        <dbReference type="ChEBI" id="CHEBI:29035"/>
    </cofactor>
</comment>
<feature type="binding site" evidence="8">
    <location>
        <position position="204"/>
    </location>
    <ligand>
        <name>Mn(2+)</name>
        <dbReference type="ChEBI" id="CHEBI:29035"/>
    </ligand>
</feature>
<dbReference type="GO" id="GO:0051607">
    <property type="term" value="P:defense response to virus"/>
    <property type="evidence" value="ECO:0007669"/>
    <property type="project" value="UniProtKB-UniRule"/>
</dbReference>
<feature type="binding site" evidence="8">
    <location>
        <position position="217"/>
    </location>
    <ligand>
        <name>Mn(2+)</name>
        <dbReference type="ChEBI" id="CHEBI:29035"/>
    </ligand>
</feature>
<dbReference type="GO" id="GO:0043571">
    <property type="term" value="P:maintenance of CRISPR repeat elements"/>
    <property type="evidence" value="ECO:0007669"/>
    <property type="project" value="UniProtKB-UniRule"/>
</dbReference>
<keyword evidence="7 8" id="KW-0238">DNA-binding</keyword>
<dbReference type="NCBIfam" id="TIGR00287">
    <property type="entry name" value="cas1"/>
    <property type="match status" value="1"/>
</dbReference>
<evidence type="ECO:0000256" key="8">
    <source>
        <dbReference type="HAMAP-Rule" id="MF_01470"/>
    </source>
</evidence>
<dbReference type="Gene3D" id="1.20.120.920">
    <property type="entry name" value="CRISPR-associated endonuclease Cas1, C-terminal domain"/>
    <property type="match status" value="1"/>
</dbReference>
<evidence type="ECO:0000256" key="1">
    <source>
        <dbReference type="ARBA" id="ARBA00022722"/>
    </source>
</evidence>
<dbReference type="InterPro" id="IPR050646">
    <property type="entry name" value="Cas1"/>
</dbReference>
<proteinExistence type="inferred from homology"/>
<keyword evidence="8" id="KW-0464">Manganese</keyword>
<keyword evidence="4 8" id="KW-0378">Hydrolase</keyword>
<dbReference type="InterPro" id="IPR042206">
    <property type="entry name" value="CRISPR-assoc_Cas1_C"/>
</dbReference>
<dbReference type="Proteomes" id="UP000257074">
    <property type="component" value="Unassembled WGS sequence"/>
</dbReference>
<protein>
    <recommendedName>
        <fullName evidence="8">CRISPR-associated endonuclease Cas1</fullName>
        <ecNumber evidence="8">3.1.-.-</ecNumber>
    </recommendedName>
</protein>
<comment type="similarity">
    <text evidence="8">Belongs to the CRISPR-associated endonuclease Cas1 family.</text>
</comment>
<feature type="binding site" evidence="8">
    <location>
        <position position="141"/>
    </location>
    <ligand>
        <name>Mn(2+)</name>
        <dbReference type="ChEBI" id="CHEBI:29035"/>
    </ligand>
</feature>
<dbReference type="InterPro" id="IPR002729">
    <property type="entry name" value="CRISPR-assoc_Cas1"/>
</dbReference>
<keyword evidence="5 8" id="KW-0460">Magnesium</keyword>
<evidence type="ECO:0000256" key="4">
    <source>
        <dbReference type="ARBA" id="ARBA00022801"/>
    </source>
</evidence>
<dbReference type="NCBIfam" id="TIGR03638">
    <property type="entry name" value="cas1_ECOLI"/>
    <property type="match status" value="1"/>
</dbReference>
<evidence type="ECO:0000256" key="6">
    <source>
        <dbReference type="ARBA" id="ARBA00023118"/>
    </source>
</evidence>
<dbReference type="PANTHER" id="PTHR34353">
    <property type="entry name" value="CRISPR-ASSOCIATED ENDONUCLEASE CAS1 1"/>
    <property type="match status" value="1"/>
</dbReference>
<dbReference type="HAMAP" id="MF_01470">
    <property type="entry name" value="Cas1"/>
    <property type="match status" value="1"/>
</dbReference>
<evidence type="ECO:0000313" key="9">
    <source>
        <dbReference type="EMBL" id="RDX05265.1"/>
    </source>
</evidence>
<dbReference type="Gene3D" id="3.100.10.20">
    <property type="entry name" value="CRISPR-associated endonuclease Cas1, N-terminal domain"/>
    <property type="match status" value="1"/>
</dbReference>
<dbReference type="EC" id="3.1.-.-" evidence="8"/>
<dbReference type="AlphaFoldDB" id="A0A2N0T4M3"/>
<dbReference type="GO" id="GO:0004520">
    <property type="term" value="F:DNA endonuclease activity"/>
    <property type="evidence" value="ECO:0007669"/>
    <property type="project" value="InterPro"/>
</dbReference>
<sequence length="297" mass="32669">MSDFTPADLPRVSERIPYLYLEQCVIKRANNALVAADENGETALPIATIAVLMLGPGTTITHDAVVLASDTGAIIVWAGEQGVRHYCSGSALTGSTRLLEQQARLVSNERSRLMVARRMYAMRFPGEDLSHTTMRQLLGMEGTRVAALYTAEAKRNDIQWHGRKWDDRGGAVNIALSTANSCLYGVVHAAITALGCSPALGFVHCHNRRSFLFDIADLYKAEYSIPLAFRLHACTPSLVDGIARRRMRDMMQDGRLLERCVHDVSTLLSEEPDNEDNCSVWTGGQRYGKAGQSWAPS</sequence>
<dbReference type="InterPro" id="IPR019851">
    <property type="entry name" value="CRISPR-assoc_Cas1_ECOLI"/>
</dbReference>
<evidence type="ECO:0000256" key="7">
    <source>
        <dbReference type="ARBA" id="ARBA00023125"/>
    </source>
</evidence>
<name>A0A2N0T4M3_BIFLN</name>
<gene>
    <name evidence="8" type="primary">cas1</name>
    <name evidence="9" type="ORF">CE169_09410</name>
</gene>
<dbReference type="EMBL" id="NJNR01000062">
    <property type="protein sequence ID" value="RDX05265.1"/>
    <property type="molecule type" value="Genomic_DNA"/>
</dbReference>
<dbReference type="RefSeq" id="WP_080574325.1">
    <property type="nucleotide sequence ID" value="NZ_JADNCU010000036.1"/>
</dbReference>
<evidence type="ECO:0000313" key="10">
    <source>
        <dbReference type="Proteomes" id="UP000257074"/>
    </source>
</evidence>